<feature type="region of interest" description="Disordered" evidence="1">
    <location>
        <begin position="1"/>
        <end position="30"/>
    </location>
</feature>
<comment type="caution">
    <text evidence="2">The sequence shown here is derived from an EMBL/GenBank/DDBJ whole genome shotgun (WGS) entry which is preliminary data.</text>
</comment>
<dbReference type="Proteomes" id="UP000620046">
    <property type="component" value="Unassembled WGS sequence"/>
</dbReference>
<gene>
    <name evidence="2" type="ORF">GCM10010981_28500</name>
</gene>
<evidence type="ECO:0000313" key="2">
    <source>
        <dbReference type="EMBL" id="GGA37652.1"/>
    </source>
</evidence>
<accession>A0ABQ1G6D4</accession>
<name>A0ABQ1G6D4_9GAMM</name>
<organism evidence="2 3">
    <name type="scientific">Dyella nitratireducens</name>
    <dbReference type="NCBI Taxonomy" id="1849580"/>
    <lineage>
        <taxon>Bacteria</taxon>
        <taxon>Pseudomonadati</taxon>
        <taxon>Pseudomonadota</taxon>
        <taxon>Gammaproteobacteria</taxon>
        <taxon>Lysobacterales</taxon>
        <taxon>Rhodanobacteraceae</taxon>
        <taxon>Dyella</taxon>
    </lineage>
</organism>
<keyword evidence="3" id="KW-1185">Reference proteome</keyword>
<dbReference type="RefSeq" id="WP_188794957.1">
    <property type="nucleotide sequence ID" value="NZ_BMJA01000002.1"/>
</dbReference>
<dbReference type="EMBL" id="BMJA01000002">
    <property type="protein sequence ID" value="GGA37652.1"/>
    <property type="molecule type" value="Genomic_DNA"/>
</dbReference>
<sequence>MAAIDHTARARPQVRNEPSSPPDPFIDQRDPLGLGLEKFDNYTAKLAGTSLAINVLRGLLERSETSKKPNAPRSAQTYWPLNSVQVTGLHAAIYLLQQYVDTLNPEPGG</sequence>
<reference evidence="3" key="1">
    <citation type="journal article" date="2019" name="Int. J. Syst. Evol. Microbiol.">
        <title>The Global Catalogue of Microorganisms (GCM) 10K type strain sequencing project: providing services to taxonomists for standard genome sequencing and annotation.</title>
        <authorList>
            <consortium name="The Broad Institute Genomics Platform"/>
            <consortium name="The Broad Institute Genome Sequencing Center for Infectious Disease"/>
            <person name="Wu L."/>
            <person name="Ma J."/>
        </authorList>
    </citation>
    <scope>NUCLEOTIDE SEQUENCE [LARGE SCALE GENOMIC DNA]</scope>
    <source>
        <strain evidence="3">CGMCC 1.15439</strain>
    </source>
</reference>
<protein>
    <submittedName>
        <fullName evidence="2">Uncharacterized protein</fullName>
    </submittedName>
</protein>
<evidence type="ECO:0000256" key="1">
    <source>
        <dbReference type="SAM" id="MobiDB-lite"/>
    </source>
</evidence>
<proteinExistence type="predicted"/>
<evidence type="ECO:0000313" key="3">
    <source>
        <dbReference type="Proteomes" id="UP000620046"/>
    </source>
</evidence>